<keyword evidence="3" id="KW-1185">Reference proteome</keyword>
<evidence type="ECO:0000256" key="1">
    <source>
        <dbReference type="SAM" id="SignalP"/>
    </source>
</evidence>
<dbReference type="EMBL" id="FORH01000005">
    <property type="protein sequence ID" value="SFJ71653.1"/>
    <property type="molecule type" value="Genomic_DNA"/>
</dbReference>
<keyword evidence="1" id="KW-0732">Signal</keyword>
<dbReference type="AlphaFoldDB" id="A0A1I3TMC8"/>
<sequence>MRRVPVWRFCLSFVLSALSFGALAADRVETSAGVAEILPLGPLETNALWIADEAVALPLAVDHLDIAAQDEDLLLILLASGGTACPKMWVYLDAGADPLWVSEPFGTCHDDAQAFRTERGIEVISPATDLGQSGDVRYWLEGHEVHEAQAPLKSLGFTQVTQWEGMHPKRLVDDPAWEAWFLKRVGPVGLLELRGLFEQASLFFWDGDWLVAEGCKADACDELRGVLMLHKDGDRVSAAVQRKNGNIQQPMLLMASEDNDVIQAFIRMYEAQDE</sequence>
<evidence type="ECO:0000313" key="3">
    <source>
        <dbReference type="Proteomes" id="UP000199630"/>
    </source>
</evidence>
<protein>
    <submittedName>
        <fullName evidence="2">Uncharacterized protein</fullName>
    </submittedName>
</protein>
<dbReference type="Proteomes" id="UP000199630">
    <property type="component" value="Unassembled WGS sequence"/>
</dbReference>
<evidence type="ECO:0000313" key="2">
    <source>
        <dbReference type="EMBL" id="SFJ71653.1"/>
    </source>
</evidence>
<accession>A0A1I3TMC8</accession>
<proteinExistence type="predicted"/>
<name>A0A1I3TMC8_9RHOB</name>
<feature type="chain" id="PRO_5011441609" evidence="1">
    <location>
        <begin position="25"/>
        <end position="274"/>
    </location>
</feature>
<gene>
    <name evidence="2" type="ORF">SAMN04487991_2781</name>
</gene>
<dbReference type="STRING" id="588602.SAMN04487991_2781"/>
<organism evidence="2 3">
    <name type="scientific">Celeribacter neptunius</name>
    <dbReference type="NCBI Taxonomy" id="588602"/>
    <lineage>
        <taxon>Bacteria</taxon>
        <taxon>Pseudomonadati</taxon>
        <taxon>Pseudomonadota</taxon>
        <taxon>Alphaproteobacteria</taxon>
        <taxon>Rhodobacterales</taxon>
        <taxon>Roseobacteraceae</taxon>
        <taxon>Celeribacter</taxon>
    </lineage>
</organism>
<reference evidence="3" key="1">
    <citation type="submission" date="2016-10" db="EMBL/GenBank/DDBJ databases">
        <authorList>
            <person name="Varghese N."/>
            <person name="Submissions S."/>
        </authorList>
    </citation>
    <scope>NUCLEOTIDE SEQUENCE [LARGE SCALE GENOMIC DNA]</scope>
    <source>
        <strain evidence="3">DSM 26471</strain>
    </source>
</reference>
<feature type="signal peptide" evidence="1">
    <location>
        <begin position="1"/>
        <end position="24"/>
    </location>
</feature>